<dbReference type="EMBL" id="FXUI01000002">
    <property type="protein sequence ID" value="SMP57428.1"/>
    <property type="molecule type" value="Genomic_DNA"/>
</dbReference>
<feature type="transmembrane region" description="Helical" evidence="1">
    <location>
        <begin position="6"/>
        <end position="22"/>
    </location>
</feature>
<dbReference type="Proteomes" id="UP001157910">
    <property type="component" value="Unassembled WGS sequence"/>
</dbReference>
<keyword evidence="1" id="KW-1133">Transmembrane helix</keyword>
<keyword evidence="3" id="KW-1185">Reference proteome</keyword>
<sequence length="60" mass="6679">MTQAAMIVSIITLLGWLFLVLRNSEIRSLDRSRVLKLAAVWAAIIVTMLVVVQMLGLSRP</sequence>
<accession>A0ABY1Q2R1</accession>
<evidence type="ECO:0008006" key="4">
    <source>
        <dbReference type="Google" id="ProtNLM"/>
    </source>
</evidence>
<comment type="caution">
    <text evidence="2">The sequence shown here is derived from an EMBL/GenBank/DDBJ whole genome shotgun (WGS) entry which is preliminary data.</text>
</comment>
<keyword evidence="1" id="KW-0472">Membrane</keyword>
<keyword evidence="1" id="KW-0812">Transmembrane</keyword>
<evidence type="ECO:0000313" key="3">
    <source>
        <dbReference type="Proteomes" id="UP001157910"/>
    </source>
</evidence>
<organism evidence="2 3">
    <name type="scientific">Novosphingobium panipatense</name>
    <dbReference type="NCBI Taxonomy" id="428991"/>
    <lineage>
        <taxon>Bacteria</taxon>
        <taxon>Pseudomonadati</taxon>
        <taxon>Pseudomonadota</taxon>
        <taxon>Alphaproteobacteria</taxon>
        <taxon>Sphingomonadales</taxon>
        <taxon>Sphingomonadaceae</taxon>
        <taxon>Novosphingobium</taxon>
    </lineage>
</organism>
<gene>
    <name evidence="2" type="ORF">SAMN06296065_102275</name>
</gene>
<name>A0ABY1Q2R1_9SPHN</name>
<proteinExistence type="predicted"/>
<reference evidence="2 3" key="1">
    <citation type="submission" date="2017-05" db="EMBL/GenBank/DDBJ databases">
        <authorList>
            <person name="Varghese N."/>
            <person name="Submissions S."/>
        </authorList>
    </citation>
    <scope>NUCLEOTIDE SEQUENCE [LARGE SCALE GENOMIC DNA]</scope>
    <source>
        <strain evidence="2 3">SM16</strain>
    </source>
</reference>
<dbReference type="RefSeq" id="WP_283405305.1">
    <property type="nucleotide sequence ID" value="NZ_FXUI01000002.1"/>
</dbReference>
<feature type="transmembrane region" description="Helical" evidence="1">
    <location>
        <begin position="34"/>
        <end position="55"/>
    </location>
</feature>
<protein>
    <recommendedName>
        <fullName evidence="4">Twin transmembrane helix small protein</fullName>
    </recommendedName>
</protein>
<evidence type="ECO:0000313" key="2">
    <source>
        <dbReference type="EMBL" id="SMP57428.1"/>
    </source>
</evidence>
<evidence type="ECO:0000256" key="1">
    <source>
        <dbReference type="SAM" id="Phobius"/>
    </source>
</evidence>